<feature type="transmembrane region" description="Helical" evidence="1">
    <location>
        <begin position="102"/>
        <end position="122"/>
    </location>
</feature>
<dbReference type="PANTHER" id="PTHR31881:SF6">
    <property type="entry name" value="OS09G0494600 PROTEIN"/>
    <property type="match status" value="1"/>
</dbReference>
<evidence type="ECO:0008006" key="4">
    <source>
        <dbReference type="Google" id="ProtNLM"/>
    </source>
</evidence>
<comment type="caution">
    <text evidence="2">The sequence shown here is derived from an EMBL/GenBank/DDBJ whole genome shotgun (WGS) entry which is preliminary data.</text>
</comment>
<keyword evidence="1" id="KW-0812">Transmembrane</keyword>
<feature type="transmembrane region" description="Helical" evidence="1">
    <location>
        <begin position="40"/>
        <end position="57"/>
    </location>
</feature>
<reference evidence="2 3" key="1">
    <citation type="journal article" date="2014" name="BMC Genomics">
        <title>Comparative genomics of Bradyrhizobium japonicum CPAC 15 and Bradyrhizobium diazoefficiens CPAC 7: elite model strains for understanding symbiotic performance with soybean.</title>
        <authorList>
            <person name="Siqueira A.F."/>
            <person name="Ormeno-Orrillo E."/>
            <person name="Souza R.C."/>
            <person name="Rodrigues E.P."/>
            <person name="Almeida L.G."/>
            <person name="Barcellos F.G."/>
            <person name="Batista J.S."/>
            <person name="Nakatami A.S."/>
            <person name="Martinez-Romero E."/>
            <person name="Vasconcelos A.T."/>
            <person name="Hungria M."/>
        </authorList>
    </citation>
    <scope>NUCLEOTIDE SEQUENCE [LARGE SCALE GENOMIC DNA]</scope>
    <source>
        <strain evidence="2 3">SEMIA 5080</strain>
    </source>
</reference>
<keyword evidence="1" id="KW-1133">Transmembrane helix</keyword>
<organism evidence="2 3">
    <name type="scientific">Bradyrhizobium diazoefficiens SEMIA 5080</name>
    <dbReference type="NCBI Taxonomy" id="754504"/>
    <lineage>
        <taxon>Bacteria</taxon>
        <taxon>Pseudomonadati</taxon>
        <taxon>Pseudomonadota</taxon>
        <taxon>Alphaproteobacteria</taxon>
        <taxon>Hyphomicrobiales</taxon>
        <taxon>Nitrobacteraceae</taxon>
        <taxon>Bradyrhizobium</taxon>
    </lineage>
</organism>
<feature type="transmembrane region" description="Helical" evidence="1">
    <location>
        <begin position="142"/>
        <end position="160"/>
    </location>
</feature>
<evidence type="ECO:0000313" key="2">
    <source>
        <dbReference type="EMBL" id="KGJ70730.1"/>
    </source>
</evidence>
<dbReference type="AlphaFoldDB" id="A0A837CN37"/>
<evidence type="ECO:0000313" key="3">
    <source>
        <dbReference type="Proteomes" id="UP000024900"/>
    </source>
</evidence>
<dbReference type="PANTHER" id="PTHR31881">
    <property type="match status" value="1"/>
</dbReference>
<feature type="transmembrane region" description="Helical" evidence="1">
    <location>
        <begin position="215"/>
        <end position="243"/>
    </location>
</feature>
<keyword evidence="1" id="KW-0472">Membrane</keyword>
<proteinExistence type="predicted"/>
<name>A0A837CN37_9BRAD</name>
<evidence type="ECO:0000256" key="1">
    <source>
        <dbReference type="SAM" id="Phobius"/>
    </source>
</evidence>
<accession>A0A837CN37</accession>
<dbReference type="Pfam" id="PF04654">
    <property type="entry name" value="DUF599"/>
    <property type="match status" value="1"/>
</dbReference>
<dbReference type="EMBL" id="ADOU02000004">
    <property type="protein sequence ID" value="KGJ70730.1"/>
    <property type="molecule type" value="Genomic_DNA"/>
</dbReference>
<dbReference type="InterPro" id="IPR006747">
    <property type="entry name" value="DUF599"/>
</dbReference>
<gene>
    <name evidence="2" type="ORF">BJA5080_06630</name>
</gene>
<sequence length="270" mass="30564">MRLLLAPSPAVNQSLLRPALRGNRCDAREERDMSRHWVDITAVGFFIVEWLVYALTLEHSAYGRDSLSARMNRYREVWVRRLLDRETRMVDMQIMASLQNGTAFFASTSLIALGGALALLHATNDAITILSKLPTDLSTSPAMWELKCVGLVLICVYAFFKFAWAYRLFNYVAILFGGMPPASQRDTPAAEAHVIRTTRLFESAGRHFNRGQRAFFFALGYLGWFVSPWVLFVTTAAVVIVTWRRQFASSAWSAMAPEMVDGETMRKRGH</sequence>
<protein>
    <recommendedName>
        <fullName evidence="4">DUF599 domain-containing protein</fullName>
    </recommendedName>
</protein>
<dbReference type="Proteomes" id="UP000024900">
    <property type="component" value="Unassembled WGS sequence"/>
</dbReference>